<accession>A0ABU6R0V7</accession>
<dbReference type="EMBL" id="JASCZI010007505">
    <property type="protein sequence ID" value="MED6117663.1"/>
    <property type="molecule type" value="Genomic_DNA"/>
</dbReference>
<organism evidence="1 2">
    <name type="scientific">Stylosanthes scabra</name>
    <dbReference type="NCBI Taxonomy" id="79078"/>
    <lineage>
        <taxon>Eukaryota</taxon>
        <taxon>Viridiplantae</taxon>
        <taxon>Streptophyta</taxon>
        <taxon>Embryophyta</taxon>
        <taxon>Tracheophyta</taxon>
        <taxon>Spermatophyta</taxon>
        <taxon>Magnoliopsida</taxon>
        <taxon>eudicotyledons</taxon>
        <taxon>Gunneridae</taxon>
        <taxon>Pentapetalae</taxon>
        <taxon>rosids</taxon>
        <taxon>fabids</taxon>
        <taxon>Fabales</taxon>
        <taxon>Fabaceae</taxon>
        <taxon>Papilionoideae</taxon>
        <taxon>50 kb inversion clade</taxon>
        <taxon>dalbergioids sensu lato</taxon>
        <taxon>Dalbergieae</taxon>
        <taxon>Pterocarpus clade</taxon>
        <taxon>Stylosanthes</taxon>
    </lineage>
</organism>
<evidence type="ECO:0000313" key="1">
    <source>
        <dbReference type="EMBL" id="MED6117663.1"/>
    </source>
</evidence>
<proteinExistence type="predicted"/>
<keyword evidence="2" id="KW-1185">Reference proteome</keyword>
<comment type="caution">
    <text evidence="1">The sequence shown here is derived from an EMBL/GenBank/DDBJ whole genome shotgun (WGS) entry which is preliminary data.</text>
</comment>
<protein>
    <submittedName>
        <fullName evidence="1">Phospholipid-transporting ATPase 3</fullName>
    </submittedName>
</protein>
<dbReference type="Proteomes" id="UP001341840">
    <property type="component" value="Unassembled WGS sequence"/>
</dbReference>
<sequence length="52" mass="6009">EFFRCLDICHTVLPEDEESPEKIKYDEAASPDGSALVITAKNFGFFFYKYII</sequence>
<gene>
    <name evidence="1" type="primary">ALA3_6</name>
    <name evidence="1" type="ORF">PIB30_111913</name>
</gene>
<feature type="non-terminal residue" evidence="1">
    <location>
        <position position="1"/>
    </location>
</feature>
<reference evidence="1 2" key="1">
    <citation type="journal article" date="2023" name="Plants (Basel)">
        <title>Bridging the Gap: Combining Genomics and Transcriptomics Approaches to Understand Stylosanthes scabra, an Orphan Legume from the Brazilian Caatinga.</title>
        <authorList>
            <person name="Ferreira-Neto J.R.C."/>
            <person name="da Silva M.D."/>
            <person name="Binneck E."/>
            <person name="de Melo N.F."/>
            <person name="da Silva R.H."/>
            <person name="de Melo A.L.T.M."/>
            <person name="Pandolfi V."/>
            <person name="Bustamante F.O."/>
            <person name="Brasileiro-Vidal A.C."/>
            <person name="Benko-Iseppon A.M."/>
        </authorList>
    </citation>
    <scope>NUCLEOTIDE SEQUENCE [LARGE SCALE GENOMIC DNA]</scope>
    <source>
        <tissue evidence="1">Leaves</tissue>
    </source>
</reference>
<evidence type="ECO:0000313" key="2">
    <source>
        <dbReference type="Proteomes" id="UP001341840"/>
    </source>
</evidence>
<name>A0ABU6R0V7_9FABA</name>